<feature type="region of interest" description="Disordered" evidence="1">
    <location>
        <begin position="90"/>
        <end position="113"/>
    </location>
</feature>
<gene>
    <name evidence="3" type="ORF">B0H15DRAFT_1023594</name>
</gene>
<name>A0AAD6TZS2_9AGAR</name>
<dbReference type="AlphaFoldDB" id="A0AAD6TZS2"/>
<sequence length="247" mass="26418">MAAQEHLRHIACAGFILDPGVCGPRVRNLGCRQACAAATLTNVDAPTPPHLSDVHCDIGALPPVSRASRPTCSDTTDRVPASGLKLRVERRTQGSGFSAHMPRDDVSPSRERGMPPDRIFFPALRAGSISGARASRPTRSETTYRRPASGSPPAGVSISSRVPNSFFPAPSGFSAIHLETMYRRPASTSRASRLDSFFSSGRFAPCCPDSSETTYRRPASGGLSTLFVLLYALSDVLTSSSLIFFSF</sequence>
<keyword evidence="2" id="KW-1133">Transmembrane helix</keyword>
<protein>
    <submittedName>
        <fullName evidence="3">Uncharacterized protein</fullName>
    </submittedName>
</protein>
<keyword evidence="2" id="KW-0472">Membrane</keyword>
<comment type="caution">
    <text evidence="3">The sequence shown here is derived from an EMBL/GenBank/DDBJ whole genome shotgun (WGS) entry which is preliminary data.</text>
</comment>
<evidence type="ECO:0000256" key="1">
    <source>
        <dbReference type="SAM" id="MobiDB-lite"/>
    </source>
</evidence>
<proteinExistence type="predicted"/>
<keyword evidence="4" id="KW-1185">Reference proteome</keyword>
<evidence type="ECO:0000313" key="4">
    <source>
        <dbReference type="Proteomes" id="UP001222325"/>
    </source>
</evidence>
<organism evidence="3 4">
    <name type="scientific">Mycena belliarum</name>
    <dbReference type="NCBI Taxonomy" id="1033014"/>
    <lineage>
        <taxon>Eukaryota</taxon>
        <taxon>Fungi</taxon>
        <taxon>Dikarya</taxon>
        <taxon>Basidiomycota</taxon>
        <taxon>Agaricomycotina</taxon>
        <taxon>Agaricomycetes</taxon>
        <taxon>Agaricomycetidae</taxon>
        <taxon>Agaricales</taxon>
        <taxon>Marasmiineae</taxon>
        <taxon>Mycenaceae</taxon>
        <taxon>Mycena</taxon>
    </lineage>
</organism>
<keyword evidence="2" id="KW-0812">Transmembrane</keyword>
<dbReference type="Proteomes" id="UP001222325">
    <property type="component" value="Unassembled WGS sequence"/>
</dbReference>
<accession>A0AAD6TZS2</accession>
<feature type="region of interest" description="Disordered" evidence="1">
    <location>
        <begin position="130"/>
        <end position="156"/>
    </location>
</feature>
<feature type="transmembrane region" description="Helical" evidence="2">
    <location>
        <begin position="226"/>
        <end position="245"/>
    </location>
</feature>
<feature type="compositionally biased region" description="Basic and acidic residues" evidence="1">
    <location>
        <begin position="101"/>
        <end position="113"/>
    </location>
</feature>
<evidence type="ECO:0000313" key="3">
    <source>
        <dbReference type="EMBL" id="KAJ7085222.1"/>
    </source>
</evidence>
<reference evidence="3" key="1">
    <citation type="submission" date="2023-03" db="EMBL/GenBank/DDBJ databases">
        <title>Massive genome expansion in bonnet fungi (Mycena s.s.) driven by repeated elements and novel gene families across ecological guilds.</title>
        <authorList>
            <consortium name="Lawrence Berkeley National Laboratory"/>
            <person name="Harder C.B."/>
            <person name="Miyauchi S."/>
            <person name="Viragh M."/>
            <person name="Kuo A."/>
            <person name="Thoen E."/>
            <person name="Andreopoulos B."/>
            <person name="Lu D."/>
            <person name="Skrede I."/>
            <person name="Drula E."/>
            <person name="Henrissat B."/>
            <person name="Morin E."/>
            <person name="Kohler A."/>
            <person name="Barry K."/>
            <person name="LaButti K."/>
            <person name="Morin E."/>
            <person name="Salamov A."/>
            <person name="Lipzen A."/>
            <person name="Mereny Z."/>
            <person name="Hegedus B."/>
            <person name="Baldrian P."/>
            <person name="Stursova M."/>
            <person name="Weitz H."/>
            <person name="Taylor A."/>
            <person name="Grigoriev I.V."/>
            <person name="Nagy L.G."/>
            <person name="Martin F."/>
            <person name="Kauserud H."/>
        </authorList>
    </citation>
    <scope>NUCLEOTIDE SEQUENCE</scope>
    <source>
        <strain evidence="3">CBHHK173m</strain>
    </source>
</reference>
<dbReference type="EMBL" id="JARJCN010000035">
    <property type="protein sequence ID" value="KAJ7085222.1"/>
    <property type="molecule type" value="Genomic_DNA"/>
</dbReference>
<evidence type="ECO:0000256" key="2">
    <source>
        <dbReference type="SAM" id="Phobius"/>
    </source>
</evidence>